<reference evidence="6 7" key="1">
    <citation type="submission" date="2020-08" db="EMBL/GenBank/DDBJ databases">
        <title>Genomic Encyclopedia of Type Strains, Phase IV (KMG-IV): sequencing the most valuable type-strain genomes for metagenomic binning, comparative biology and taxonomic classification.</title>
        <authorList>
            <person name="Goeker M."/>
        </authorList>
    </citation>
    <scope>NUCLEOTIDE SEQUENCE [LARGE SCALE GENOMIC DNA]</scope>
    <source>
        <strain evidence="6 7">DSM 26189</strain>
    </source>
</reference>
<keyword evidence="4 6" id="KW-0560">Oxidoreductase</keyword>
<dbReference type="InterPro" id="IPR016164">
    <property type="entry name" value="FAD-linked_Oxase-like_C"/>
</dbReference>
<accession>A0A7W6BH54</accession>
<evidence type="ECO:0000256" key="2">
    <source>
        <dbReference type="ARBA" id="ARBA00022630"/>
    </source>
</evidence>
<dbReference type="SUPFAM" id="SSF56176">
    <property type="entry name" value="FAD-binding/transporter-associated domain-like"/>
    <property type="match status" value="1"/>
</dbReference>
<dbReference type="Pfam" id="PF01565">
    <property type="entry name" value="FAD_binding_4"/>
    <property type="match status" value="1"/>
</dbReference>
<dbReference type="GO" id="GO:1903457">
    <property type="term" value="P:lactate catabolic process"/>
    <property type="evidence" value="ECO:0007669"/>
    <property type="project" value="TreeGrafter"/>
</dbReference>
<dbReference type="GO" id="GO:0004458">
    <property type="term" value="F:D-lactate dehydrogenase (cytochrome) activity"/>
    <property type="evidence" value="ECO:0007669"/>
    <property type="project" value="TreeGrafter"/>
</dbReference>
<gene>
    <name evidence="6" type="ORF">GGR43_002619</name>
</gene>
<evidence type="ECO:0000313" key="6">
    <source>
        <dbReference type="EMBL" id="MBB3926896.1"/>
    </source>
</evidence>
<dbReference type="EC" id="1.17.9.1" evidence="6"/>
<dbReference type="InterPro" id="IPR016169">
    <property type="entry name" value="FAD-bd_PCMH_sub2"/>
</dbReference>
<keyword evidence="2" id="KW-0285">Flavoprotein</keyword>
<dbReference type="SUPFAM" id="SSF55103">
    <property type="entry name" value="FAD-linked oxidases, C-terminal domain"/>
    <property type="match status" value="1"/>
</dbReference>
<organism evidence="6 7">
    <name type="scientific">Sphingobium jiangsuense</name>
    <dbReference type="NCBI Taxonomy" id="870476"/>
    <lineage>
        <taxon>Bacteria</taxon>
        <taxon>Pseudomonadati</taxon>
        <taxon>Pseudomonadota</taxon>
        <taxon>Alphaproteobacteria</taxon>
        <taxon>Sphingomonadales</taxon>
        <taxon>Sphingomonadaceae</taxon>
        <taxon>Sphingobium</taxon>
    </lineage>
</organism>
<dbReference type="Proteomes" id="UP000571950">
    <property type="component" value="Unassembled WGS sequence"/>
</dbReference>
<proteinExistence type="predicted"/>
<evidence type="ECO:0000256" key="1">
    <source>
        <dbReference type="ARBA" id="ARBA00001974"/>
    </source>
</evidence>
<keyword evidence="7" id="KW-1185">Reference proteome</keyword>
<dbReference type="PANTHER" id="PTHR11748:SF114">
    <property type="entry name" value="ARYL-ALCOHOL OXIDASE VANILLYL-ALCOHOL OXIDASE (AFU_ORTHOLOGUE AFUA_3G09500)-RELATED"/>
    <property type="match status" value="1"/>
</dbReference>
<sequence length="515" mass="56852">MNSTAIDTAGIARALRAMGSAIGAQYVFTTEEDRIAYSDHYSADETSHQPLGAVAPATVEEVQAIIRIANEHKVPLWTISRGKNFGYGGSAPVVKGSIVLDLSRMKKIEVDAENGTVLVEPGVSFFDLFDFIQEHKLPLWLSVPGNSWGSVAGNALDRGVGYTTYGDHAARICGLEVVLPDGDLVRTGMGAMSGSPNWQLYKPGYGPSWDTMFCQSNFGVVTKLGLWLMPEPESVLGFDIDVDKPEDLGWLIDTLAPLRRQGIIQQSPSIGNWLRAAATLTLRDEWVEPGKPLTESVITAIRKKFNIGWWGVAVRWYGPLEINEATSRVVEKAFAGKPVMAMRPTRWVKGDAPEGSPATGVPVTYPLANANWFGGRGGHVSYSPVLPVNGALALDQYRRTSALYAEYGMDYHPSFAIGERHMTNVNQLLFNRDDPDMMKRVDSFMRALVKDATAKRYAEYRTHIDYMDLIADTFDFNNHALRRLNERVKDALDPNGILSPGKSGIWPANRREKRS</sequence>
<dbReference type="InterPro" id="IPR036318">
    <property type="entry name" value="FAD-bd_PCMH-like_sf"/>
</dbReference>
<evidence type="ECO:0000256" key="4">
    <source>
        <dbReference type="ARBA" id="ARBA00023002"/>
    </source>
</evidence>
<name>A0A7W6BH54_9SPHN</name>
<dbReference type="PANTHER" id="PTHR11748">
    <property type="entry name" value="D-LACTATE DEHYDROGENASE"/>
    <property type="match status" value="1"/>
</dbReference>
<dbReference type="InterPro" id="IPR016171">
    <property type="entry name" value="Vanillyl_alc_oxidase_C-sub2"/>
</dbReference>
<comment type="cofactor">
    <cofactor evidence="1">
        <name>FAD</name>
        <dbReference type="ChEBI" id="CHEBI:57692"/>
    </cofactor>
</comment>
<dbReference type="GO" id="GO:0008720">
    <property type="term" value="F:D-lactate dehydrogenase (NAD+) activity"/>
    <property type="evidence" value="ECO:0007669"/>
    <property type="project" value="TreeGrafter"/>
</dbReference>
<dbReference type="GO" id="GO:0071949">
    <property type="term" value="F:FAD binding"/>
    <property type="evidence" value="ECO:0007669"/>
    <property type="project" value="InterPro"/>
</dbReference>
<dbReference type="InterPro" id="IPR016167">
    <property type="entry name" value="FAD-bd_PCMH_sub1"/>
</dbReference>
<protein>
    <submittedName>
        <fullName evidence="6">4-cresol dehydrogenase (Hydroxylating)</fullName>
        <ecNumber evidence="6">1.17.9.1</ecNumber>
    </submittedName>
</protein>
<dbReference type="Pfam" id="PF02913">
    <property type="entry name" value="FAD-oxidase_C"/>
    <property type="match status" value="1"/>
</dbReference>
<dbReference type="InterPro" id="IPR016170">
    <property type="entry name" value="Cytok_DH_C_sf"/>
</dbReference>
<dbReference type="InterPro" id="IPR004113">
    <property type="entry name" value="FAD-bd_oxidored_4_C"/>
</dbReference>
<dbReference type="GO" id="GO:0018695">
    <property type="term" value="F:4-cresol dehydrogenase (hydroxylating) activity"/>
    <property type="evidence" value="ECO:0007669"/>
    <property type="project" value="UniProtKB-EC"/>
</dbReference>
<dbReference type="InterPro" id="IPR016166">
    <property type="entry name" value="FAD-bd_PCMH"/>
</dbReference>
<evidence type="ECO:0000259" key="5">
    <source>
        <dbReference type="PROSITE" id="PS51387"/>
    </source>
</evidence>
<dbReference type="RefSeq" id="WP_188072392.1">
    <property type="nucleotide sequence ID" value="NZ_BSPS01000062.1"/>
</dbReference>
<comment type="caution">
    <text evidence="6">The sequence shown here is derived from an EMBL/GenBank/DDBJ whole genome shotgun (WGS) entry which is preliminary data.</text>
</comment>
<dbReference type="Gene3D" id="3.40.462.10">
    <property type="entry name" value="FAD-linked oxidases, C-terminal domain"/>
    <property type="match status" value="1"/>
</dbReference>
<dbReference type="Gene3D" id="3.30.43.10">
    <property type="entry name" value="Uridine Diphospho-n-acetylenolpyruvylglucosamine Reductase, domain 2"/>
    <property type="match status" value="1"/>
</dbReference>
<dbReference type="Gene3D" id="3.30.465.10">
    <property type="match status" value="1"/>
</dbReference>
<dbReference type="AlphaFoldDB" id="A0A7W6BH54"/>
<feature type="domain" description="FAD-binding PCMH-type" evidence="5">
    <location>
        <begin position="46"/>
        <end position="231"/>
    </location>
</feature>
<dbReference type="EMBL" id="JACIDT010000008">
    <property type="protein sequence ID" value="MBB3926896.1"/>
    <property type="molecule type" value="Genomic_DNA"/>
</dbReference>
<evidence type="ECO:0000256" key="3">
    <source>
        <dbReference type="ARBA" id="ARBA00022827"/>
    </source>
</evidence>
<dbReference type="PROSITE" id="PS51387">
    <property type="entry name" value="FAD_PCMH"/>
    <property type="match status" value="1"/>
</dbReference>
<dbReference type="Gene3D" id="1.10.45.10">
    <property type="entry name" value="Vanillyl-alcohol Oxidase, Chain A, domain 4"/>
    <property type="match status" value="1"/>
</dbReference>
<evidence type="ECO:0000313" key="7">
    <source>
        <dbReference type="Proteomes" id="UP000571950"/>
    </source>
</evidence>
<dbReference type="InterPro" id="IPR006094">
    <property type="entry name" value="Oxid_FAD_bind_N"/>
</dbReference>
<keyword evidence="3" id="KW-0274">FAD</keyword>